<evidence type="ECO:0000313" key="4">
    <source>
        <dbReference type="Proteomes" id="UP001152759"/>
    </source>
</evidence>
<keyword evidence="2" id="KW-0819">tRNA processing</keyword>
<keyword evidence="4" id="KW-1185">Reference proteome</keyword>
<dbReference type="InterPro" id="IPR002759">
    <property type="entry name" value="Pop5/Rpp14/Rnp2-like"/>
</dbReference>
<dbReference type="SUPFAM" id="SSF160350">
    <property type="entry name" value="Rnp2-like"/>
    <property type="match status" value="1"/>
</dbReference>
<evidence type="ECO:0000313" key="3">
    <source>
        <dbReference type="EMBL" id="CAH0382471.1"/>
    </source>
</evidence>
<dbReference type="EMBL" id="OU963862">
    <property type="protein sequence ID" value="CAH0382471.1"/>
    <property type="molecule type" value="Genomic_DNA"/>
</dbReference>
<dbReference type="Pfam" id="PF01900">
    <property type="entry name" value="RNase_P_Rpp14"/>
    <property type="match status" value="1"/>
</dbReference>
<dbReference type="GO" id="GO:0001682">
    <property type="term" value="P:tRNA 5'-leader removal"/>
    <property type="evidence" value="ECO:0007669"/>
    <property type="project" value="InterPro"/>
</dbReference>
<dbReference type="AlphaFoldDB" id="A0A9P0A1R4"/>
<dbReference type="Gene3D" id="3.30.70.3250">
    <property type="entry name" value="Ribonuclease P, Pop5 subunit"/>
    <property type="match status" value="1"/>
</dbReference>
<reference evidence="3" key="1">
    <citation type="submission" date="2021-12" db="EMBL/GenBank/DDBJ databases">
        <authorList>
            <person name="King R."/>
        </authorList>
    </citation>
    <scope>NUCLEOTIDE SEQUENCE</scope>
</reference>
<dbReference type="GO" id="GO:0033204">
    <property type="term" value="F:ribonuclease P RNA binding"/>
    <property type="evidence" value="ECO:0007669"/>
    <property type="project" value="TreeGrafter"/>
</dbReference>
<proteinExistence type="inferred from homology"/>
<name>A0A9P0A1R4_BEMTA</name>
<dbReference type="InterPro" id="IPR038085">
    <property type="entry name" value="Rnp2-like_sf"/>
</dbReference>
<organism evidence="3 4">
    <name type="scientific">Bemisia tabaci</name>
    <name type="common">Sweetpotato whitefly</name>
    <name type="synonym">Aleurodes tabaci</name>
    <dbReference type="NCBI Taxonomy" id="7038"/>
    <lineage>
        <taxon>Eukaryota</taxon>
        <taxon>Metazoa</taxon>
        <taxon>Ecdysozoa</taxon>
        <taxon>Arthropoda</taxon>
        <taxon>Hexapoda</taxon>
        <taxon>Insecta</taxon>
        <taxon>Pterygota</taxon>
        <taxon>Neoptera</taxon>
        <taxon>Paraneoptera</taxon>
        <taxon>Hemiptera</taxon>
        <taxon>Sternorrhyncha</taxon>
        <taxon>Aleyrodoidea</taxon>
        <taxon>Aleyrodidae</taxon>
        <taxon>Aleyrodinae</taxon>
        <taxon>Bemisia</taxon>
    </lineage>
</organism>
<dbReference type="PANTHER" id="PTHR15441:SF1">
    <property type="entry name" value="RIBONUCLEASE P PROTEIN SUBUNIT P14"/>
    <property type="match status" value="1"/>
</dbReference>
<evidence type="ECO:0000256" key="1">
    <source>
        <dbReference type="ARBA" id="ARBA00010800"/>
    </source>
</evidence>
<protein>
    <submittedName>
        <fullName evidence="3">Uncharacterized protein</fullName>
    </submittedName>
</protein>
<dbReference type="Proteomes" id="UP001152759">
    <property type="component" value="Chromosome 1"/>
</dbReference>
<sequence>MLSNYYLDVSLKFEVLPKHSEISAVDFKHHVMKSVKILFGQVGINEFIELLSYDTVNHRGIFVCSREFYVKFRAAISLTKKFEGFNCSYLVNKVSPNALSLLSNSRTYTHE</sequence>
<accession>A0A9P0A1R4</accession>
<dbReference type="PANTHER" id="PTHR15441">
    <property type="entry name" value="RIBONUCLEASE P PROTEIN SUBUNIT P14"/>
    <property type="match status" value="1"/>
</dbReference>
<dbReference type="GO" id="GO:0005730">
    <property type="term" value="C:nucleolus"/>
    <property type="evidence" value="ECO:0007669"/>
    <property type="project" value="TreeGrafter"/>
</dbReference>
<evidence type="ECO:0000256" key="2">
    <source>
        <dbReference type="ARBA" id="ARBA00022694"/>
    </source>
</evidence>
<comment type="similarity">
    <text evidence="1">Belongs to the eukaryotic/archaeal RNase P protein component 2 family.</text>
</comment>
<dbReference type="GO" id="GO:0030681">
    <property type="term" value="C:multimeric ribonuclease P complex"/>
    <property type="evidence" value="ECO:0007669"/>
    <property type="project" value="TreeGrafter"/>
</dbReference>
<gene>
    <name evidence="3" type="ORF">BEMITA_LOCUS2010</name>
</gene>